<dbReference type="CDD" id="cd17955">
    <property type="entry name" value="DEADc_DDX49"/>
    <property type="match status" value="1"/>
</dbReference>
<dbReference type="CDD" id="cd18787">
    <property type="entry name" value="SF2_C_DEAD"/>
    <property type="match status" value="1"/>
</dbReference>
<dbReference type="InterPro" id="IPR000629">
    <property type="entry name" value="RNA-helicase_DEAD-box_CS"/>
</dbReference>
<sequence>MDQEVTVDENFPLFSKSHRKTHKPSQKNPTAAAVSAAVDNTAEKAPIQIEKSTELTTKSTNVTFADLGLSEWIVQTCKELAMKKPTAVQTHCIPKILAGLDVLGLAQTGSGKTAAFALPILQQLSETPFGVFALVVTPTRELAYQLAEQFRALGSSLNLRCSVVVGGMDMLNQTQSLLKRPHIVIATPGRVKVLLEENPDIPAVFSKTKFLVLDEADRVLDVGFEEELKVIFKCLPRNRQTLLFSATMTKDLETLLELSANKAYFYEAYEGFKTVDMLKQQYVFIPKNVKDVYLLHIMSKMKDMGVRSAIIFVHTCKSCHHLGLLLGELDQDVVALHSFKSQSERLAALYRFKSGQAPVLLATDVASRGLDIPTVDLVINYDIPRFPRDYVHRVGRTARAGRHGLAVSFITQNDVELIHEIEANLGKKLEIFECKENEVLENVTKVYKARRVAAMKMVDDGFEEKVKERKKQKFKILAEKGLLKKRSRKRRREKASKELGAV</sequence>
<feature type="domain" description="Helicase C-terminal" evidence="8">
    <location>
        <begin position="300"/>
        <end position="440"/>
    </location>
</feature>
<evidence type="ECO:0000259" key="9">
    <source>
        <dbReference type="PROSITE" id="PS51195"/>
    </source>
</evidence>
<dbReference type="PROSITE" id="PS51194">
    <property type="entry name" value="HELICASE_CTER"/>
    <property type="match status" value="1"/>
</dbReference>
<feature type="domain" description="DEAD-box RNA helicase Q" evidence="9">
    <location>
        <begin position="62"/>
        <end position="90"/>
    </location>
</feature>
<dbReference type="Pfam" id="PF00270">
    <property type="entry name" value="DEAD"/>
    <property type="match status" value="1"/>
</dbReference>
<dbReference type="KEGG" id="cmos:111451228"/>
<organism evidence="10 11">
    <name type="scientific">Cucurbita moschata</name>
    <name type="common">Winter crookneck squash</name>
    <name type="synonym">Cucurbita pepo var. moschata</name>
    <dbReference type="NCBI Taxonomy" id="3662"/>
    <lineage>
        <taxon>Eukaryota</taxon>
        <taxon>Viridiplantae</taxon>
        <taxon>Streptophyta</taxon>
        <taxon>Embryophyta</taxon>
        <taxon>Tracheophyta</taxon>
        <taxon>Spermatophyta</taxon>
        <taxon>Magnoliopsida</taxon>
        <taxon>eudicotyledons</taxon>
        <taxon>Gunneridae</taxon>
        <taxon>Pentapetalae</taxon>
        <taxon>rosids</taxon>
        <taxon>fabids</taxon>
        <taxon>Cucurbitales</taxon>
        <taxon>Cucurbitaceae</taxon>
        <taxon>Cucurbiteae</taxon>
        <taxon>Cucurbita</taxon>
    </lineage>
</organism>
<dbReference type="SUPFAM" id="SSF52540">
    <property type="entry name" value="P-loop containing nucleoside triphosphate hydrolases"/>
    <property type="match status" value="1"/>
</dbReference>
<dbReference type="PROSITE" id="PS51195">
    <property type="entry name" value="Q_MOTIF"/>
    <property type="match status" value="1"/>
</dbReference>
<keyword evidence="2 6" id="KW-0378">Hydrolase</keyword>
<keyword evidence="1 6" id="KW-0547">Nucleotide-binding</keyword>
<evidence type="ECO:0000256" key="6">
    <source>
        <dbReference type="RuleBase" id="RU000492"/>
    </source>
</evidence>
<evidence type="ECO:0000259" key="7">
    <source>
        <dbReference type="PROSITE" id="PS51192"/>
    </source>
</evidence>
<dbReference type="PANTHER" id="PTHR47959:SF24">
    <property type="entry name" value="ATP-DEPENDENT RNA HELICASE"/>
    <property type="match status" value="1"/>
</dbReference>
<dbReference type="GO" id="GO:0003724">
    <property type="term" value="F:RNA helicase activity"/>
    <property type="evidence" value="ECO:0007669"/>
    <property type="project" value="InterPro"/>
</dbReference>
<gene>
    <name evidence="11 12" type="primary">LOC111451228</name>
</gene>
<keyword evidence="4 6" id="KW-0067">ATP-binding</keyword>
<dbReference type="InterPro" id="IPR027417">
    <property type="entry name" value="P-loop_NTPase"/>
</dbReference>
<proteinExistence type="inferred from homology"/>
<evidence type="ECO:0000313" key="11">
    <source>
        <dbReference type="RefSeq" id="XP_022947338.1"/>
    </source>
</evidence>
<dbReference type="GeneID" id="111451228"/>
<accession>A0A6J1G6B4</accession>
<evidence type="ECO:0000313" key="12">
    <source>
        <dbReference type="RefSeq" id="XP_022947339.1"/>
    </source>
</evidence>
<protein>
    <submittedName>
        <fullName evidence="11 12">DEAD-box ATP-dependent RNA helicase 36</fullName>
    </submittedName>
</protein>
<evidence type="ECO:0000256" key="1">
    <source>
        <dbReference type="ARBA" id="ARBA00022741"/>
    </source>
</evidence>
<evidence type="ECO:0000256" key="4">
    <source>
        <dbReference type="ARBA" id="ARBA00022840"/>
    </source>
</evidence>
<dbReference type="InterPro" id="IPR001650">
    <property type="entry name" value="Helicase_C-like"/>
</dbReference>
<dbReference type="SMART" id="SM00490">
    <property type="entry name" value="HELICc"/>
    <property type="match status" value="1"/>
</dbReference>
<dbReference type="PROSITE" id="PS00039">
    <property type="entry name" value="DEAD_ATP_HELICASE"/>
    <property type="match status" value="1"/>
</dbReference>
<dbReference type="SMART" id="SM00487">
    <property type="entry name" value="DEXDc"/>
    <property type="match status" value="1"/>
</dbReference>
<name>A0A6J1G6B4_CUCMO</name>
<feature type="domain" description="Helicase ATP-binding" evidence="7">
    <location>
        <begin position="93"/>
        <end position="266"/>
    </location>
</feature>
<dbReference type="RefSeq" id="XP_022947339.1">
    <property type="nucleotide sequence ID" value="XM_023091571.1"/>
</dbReference>
<dbReference type="InterPro" id="IPR050079">
    <property type="entry name" value="DEAD_box_RNA_helicase"/>
</dbReference>
<keyword evidence="3 6" id="KW-0347">Helicase</keyword>
<keyword evidence="10" id="KW-1185">Reference proteome</keyword>
<evidence type="ECO:0000259" key="8">
    <source>
        <dbReference type="PROSITE" id="PS51194"/>
    </source>
</evidence>
<evidence type="ECO:0000256" key="5">
    <source>
        <dbReference type="PROSITE-ProRule" id="PRU00552"/>
    </source>
</evidence>
<evidence type="ECO:0000313" key="10">
    <source>
        <dbReference type="Proteomes" id="UP000504609"/>
    </source>
</evidence>
<dbReference type="GO" id="GO:0005524">
    <property type="term" value="F:ATP binding"/>
    <property type="evidence" value="ECO:0007669"/>
    <property type="project" value="UniProtKB-KW"/>
</dbReference>
<dbReference type="Pfam" id="PF00271">
    <property type="entry name" value="Helicase_C"/>
    <property type="match status" value="1"/>
</dbReference>
<reference evidence="11 12" key="1">
    <citation type="submission" date="2025-04" db="UniProtKB">
        <authorList>
            <consortium name="RefSeq"/>
        </authorList>
    </citation>
    <scope>IDENTIFICATION</scope>
    <source>
        <tissue evidence="11 12">Young leaves</tissue>
    </source>
</reference>
<dbReference type="PROSITE" id="PS51192">
    <property type="entry name" value="HELICASE_ATP_BIND_1"/>
    <property type="match status" value="1"/>
</dbReference>
<feature type="short sequence motif" description="Q motif" evidence="5">
    <location>
        <begin position="62"/>
        <end position="90"/>
    </location>
</feature>
<dbReference type="InterPro" id="IPR014014">
    <property type="entry name" value="RNA_helicase_DEAD_Q_motif"/>
</dbReference>
<dbReference type="GO" id="GO:0016787">
    <property type="term" value="F:hydrolase activity"/>
    <property type="evidence" value="ECO:0007669"/>
    <property type="project" value="UniProtKB-KW"/>
</dbReference>
<dbReference type="Proteomes" id="UP000504609">
    <property type="component" value="Unplaced"/>
</dbReference>
<evidence type="ECO:0000256" key="3">
    <source>
        <dbReference type="ARBA" id="ARBA00022806"/>
    </source>
</evidence>
<dbReference type="InterPro" id="IPR011545">
    <property type="entry name" value="DEAD/DEAH_box_helicase_dom"/>
</dbReference>
<dbReference type="AlphaFoldDB" id="A0A6J1G6B4"/>
<evidence type="ECO:0000256" key="2">
    <source>
        <dbReference type="ARBA" id="ARBA00022801"/>
    </source>
</evidence>
<dbReference type="PANTHER" id="PTHR47959">
    <property type="entry name" value="ATP-DEPENDENT RNA HELICASE RHLE-RELATED"/>
    <property type="match status" value="1"/>
</dbReference>
<dbReference type="GO" id="GO:0003676">
    <property type="term" value="F:nucleic acid binding"/>
    <property type="evidence" value="ECO:0007669"/>
    <property type="project" value="InterPro"/>
</dbReference>
<dbReference type="InterPro" id="IPR014001">
    <property type="entry name" value="Helicase_ATP-bd"/>
</dbReference>
<dbReference type="RefSeq" id="XP_022947338.1">
    <property type="nucleotide sequence ID" value="XM_023091570.1"/>
</dbReference>
<dbReference type="Gene3D" id="3.40.50.300">
    <property type="entry name" value="P-loop containing nucleotide triphosphate hydrolases"/>
    <property type="match status" value="2"/>
</dbReference>
<comment type="similarity">
    <text evidence="6">Belongs to the DEAD box helicase family.</text>
</comment>
<dbReference type="GO" id="GO:0005829">
    <property type="term" value="C:cytosol"/>
    <property type="evidence" value="ECO:0007669"/>
    <property type="project" value="TreeGrafter"/>
</dbReference>